<evidence type="ECO:0000313" key="2">
    <source>
        <dbReference type="EMBL" id="OAE19023.1"/>
    </source>
</evidence>
<reference evidence="2" key="1">
    <citation type="submission" date="2016-03" db="EMBL/GenBank/DDBJ databases">
        <title>Mechanisms controlling the formation of the plant cell surface in tip-growing cells are functionally conserved among land plants.</title>
        <authorList>
            <person name="Honkanen S."/>
            <person name="Jones V.A."/>
            <person name="Morieri G."/>
            <person name="Champion C."/>
            <person name="Hetherington A.J."/>
            <person name="Kelly S."/>
            <person name="Saint-Marcoux D."/>
            <person name="Proust H."/>
            <person name="Prescott H."/>
            <person name="Dolan L."/>
        </authorList>
    </citation>
    <scope>NUCLEOTIDE SEQUENCE [LARGE SCALE GENOMIC DNA]</scope>
    <source>
        <tissue evidence="2">Whole gametophyte</tissue>
    </source>
</reference>
<name>A0A176VEZ9_MARPO</name>
<evidence type="ECO:0000313" key="3">
    <source>
        <dbReference type="Proteomes" id="UP000077202"/>
    </source>
</evidence>
<dbReference type="EMBL" id="LVLJ01003949">
    <property type="protein sequence ID" value="OAE19023.1"/>
    <property type="molecule type" value="Genomic_DNA"/>
</dbReference>
<organism evidence="2 3">
    <name type="scientific">Marchantia polymorpha subsp. ruderalis</name>
    <dbReference type="NCBI Taxonomy" id="1480154"/>
    <lineage>
        <taxon>Eukaryota</taxon>
        <taxon>Viridiplantae</taxon>
        <taxon>Streptophyta</taxon>
        <taxon>Embryophyta</taxon>
        <taxon>Marchantiophyta</taxon>
        <taxon>Marchantiopsida</taxon>
        <taxon>Marchantiidae</taxon>
        <taxon>Marchantiales</taxon>
        <taxon>Marchantiaceae</taxon>
        <taxon>Marchantia</taxon>
    </lineage>
</organism>
<evidence type="ECO:0000256" key="1">
    <source>
        <dbReference type="SAM" id="MobiDB-lite"/>
    </source>
</evidence>
<sequence length="229" mass="25583">MTHVSPVDHQTGIFMRLHTTSHQLSLGSSINNAREVQSIPAIQSIVLGLNARGLRLLAPRGALRGTGPLHMGKRKRKGRAEREETWKANKMQEIRSYRWTWHAANVAQGVLRRGENVEDLQASYRRKYSRPHRGANSGWREGGTGHSRRQGLRVVAAWSSLTGGARVEGARWKLQKAPRFGEQPSVHQKSVEHWPPTQRVTLPALSSARLIINLDARQKPSAGPIKAMD</sequence>
<accession>A0A176VEZ9</accession>
<dbReference type="Proteomes" id="UP000077202">
    <property type="component" value="Unassembled WGS sequence"/>
</dbReference>
<dbReference type="AlphaFoldDB" id="A0A176VEZ9"/>
<keyword evidence="3" id="KW-1185">Reference proteome</keyword>
<feature type="region of interest" description="Disordered" evidence="1">
    <location>
        <begin position="125"/>
        <end position="147"/>
    </location>
</feature>
<protein>
    <submittedName>
        <fullName evidence="2">Uncharacterized protein</fullName>
    </submittedName>
</protein>
<comment type="caution">
    <text evidence="2">The sequence shown here is derived from an EMBL/GenBank/DDBJ whole genome shotgun (WGS) entry which is preliminary data.</text>
</comment>
<proteinExistence type="predicted"/>
<gene>
    <name evidence="2" type="ORF">AXG93_2839s1190</name>
</gene>